<evidence type="ECO:0000313" key="3">
    <source>
        <dbReference type="Proteomes" id="UP001314263"/>
    </source>
</evidence>
<organism evidence="2 3">
    <name type="scientific">Coccomyxa viridis</name>
    <dbReference type="NCBI Taxonomy" id="1274662"/>
    <lineage>
        <taxon>Eukaryota</taxon>
        <taxon>Viridiplantae</taxon>
        <taxon>Chlorophyta</taxon>
        <taxon>core chlorophytes</taxon>
        <taxon>Trebouxiophyceae</taxon>
        <taxon>Trebouxiophyceae incertae sedis</taxon>
        <taxon>Coccomyxaceae</taxon>
        <taxon>Coccomyxa</taxon>
    </lineage>
</organism>
<feature type="compositionally biased region" description="Low complexity" evidence="1">
    <location>
        <begin position="67"/>
        <end position="89"/>
    </location>
</feature>
<evidence type="ECO:0000313" key="2">
    <source>
        <dbReference type="EMBL" id="CAK0787235.1"/>
    </source>
</evidence>
<protein>
    <submittedName>
        <fullName evidence="2">Uncharacterized protein</fullName>
    </submittedName>
</protein>
<name>A0AAV1IMC6_9CHLO</name>
<comment type="caution">
    <text evidence="2">The sequence shown here is derived from an EMBL/GenBank/DDBJ whole genome shotgun (WGS) entry which is preliminary data.</text>
</comment>
<proteinExistence type="predicted"/>
<accession>A0AAV1IMC6</accession>
<feature type="region of interest" description="Disordered" evidence="1">
    <location>
        <begin position="1"/>
        <end position="96"/>
    </location>
</feature>
<reference evidence="2 3" key="1">
    <citation type="submission" date="2023-10" db="EMBL/GenBank/DDBJ databases">
        <authorList>
            <person name="Maclean D."/>
            <person name="Macfadyen A."/>
        </authorList>
    </citation>
    <scope>NUCLEOTIDE SEQUENCE [LARGE SCALE GENOMIC DNA]</scope>
</reference>
<sequence length="270" mass="29323">MPPSKRKEAPQAKLEELVDEDVKVLKSKTGHLDEPEVKTEQEGNAAATKDEDGEEDMFAKRRAKKMGAGSPPKKKQAAAAATGPAEKPPSTSDSGIWVNRAPVLTLWVSIVAQQQGFSKEAGNTFGKAIAGILAHSKGRSIGIYEDKEKDEEGEKEKAAEEEKKGVKKVDVFNMKIKALDEDGDVRALDANGKPVKPATVQSYLQRAFKSRLPDAERALKGLASSFKDSADLAKQAYDLYSEFRPQIAQGQAGWGKPGLLDIERVKALHQ</sequence>
<dbReference type="EMBL" id="CAUYUE010000016">
    <property type="protein sequence ID" value="CAK0787235.1"/>
    <property type="molecule type" value="Genomic_DNA"/>
</dbReference>
<feature type="compositionally biased region" description="Basic and acidic residues" evidence="1">
    <location>
        <begin position="1"/>
        <end position="41"/>
    </location>
</feature>
<evidence type="ECO:0000256" key="1">
    <source>
        <dbReference type="SAM" id="MobiDB-lite"/>
    </source>
</evidence>
<dbReference type="Proteomes" id="UP001314263">
    <property type="component" value="Unassembled WGS sequence"/>
</dbReference>
<dbReference type="AlphaFoldDB" id="A0AAV1IMC6"/>
<keyword evidence="3" id="KW-1185">Reference proteome</keyword>
<gene>
    <name evidence="2" type="ORF">CVIRNUC_010451</name>
</gene>